<proteinExistence type="predicted"/>
<feature type="domain" description="Glycosyl transferase family 1" evidence="1">
    <location>
        <begin position="195"/>
        <end position="350"/>
    </location>
</feature>
<dbReference type="GO" id="GO:0016757">
    <property type="term" value="F:glycosyltransferase activity"/>
    <property type="evidence" value="ECO:0007669"/>
    <property type="project" value="InterPro"/>
</dbReference>
<evidence type="ECO:0000313" key="3">
    <source>
        <dbReference type="EMBL" id="MBB6072747.1"/>
    </source>
</evidence>
<accession>A0A841H3X2</accession>
<dbReference type="SUPFAM" id="SSF53756">
    <property type="entry name" value="UDP-Glycosyltransferase/glycogen phosphorylase"/>
    <property type="match status" value="1"/>
</dbReference>
<dbReference type="GO" id="GO:0071793">
    <property type="term" value="P:bacillithiol biosynthetic process"/>
    <property type="evidence" value="ECO:0007669"/>
    <property type="project" value="InterPro"/>
</dbReference>
<sequence length="390" mass="43096">MKIGITCYPTYGGSGAVATELGIELAQRGHEIHFISYAQPFRLPHFMERIYFHEVETARYPLFEHHNYSLALSAAMHETTLRHGLDLLHVHYAIPHATSAWIAKEMLGASHPLKIVTTLHGTDITLVGQERSWFDITKFSMGKSDGITAVSDYLKRETVDHFAIPADDIEVIYNFIDPRLYDRARHPCHKDALVRPGEMLVLHVSNFRPVKRIRDVVRIFERLNRSVPSRLVFVGDGPDRPLATAEAEALGISDRVIFLGKQDSVAELMACADLLLLPSESESFGLVALEAMASGTPVVATRAGGIPEVVEEGVTGHLGDIGDVETMASAAVDILSDPARWSRMSEDAKRIAVDRFAADTIVPQYERYYQRIIDGPAAAVAPEMAAGRDD</sequence>
<dbReference type="PANTHER" id="PTHR45947:SF3">
    <property type="entry name" value="SULFOQUINOVOSYL TRANSFERASE SQD2"/>
    <property type="match status" value="1"/>
</dbReference>
<dbReference type="Pfam" id="PF13439">
    <property type="entry name" value="Glyco_transf_4"/>
    <property type="match status" value="1"/>
</dbReference>
<dbReference type="AlphaFoldDB" id="A0A841H3X2"/>
<dbReference type="EMBL" id="JACHIA010000017">
    <property type="protein sequence ID" value="MBB6072747.1"/>
    <property type="molecule type" value="Genomic_DNA"/>
</dbReference>
<dbReference type="Gene3D" id="3.40.50.2000">
    <property type="entry name" value="Glycogen Phosphorylase B"/>
    <property type="match status" value="2"/>
</dbReference>
<feature type="domain" description="Glycosyltransferase subfamily 4-like N-terminal" evidence="2">
    <location>
        <begin position="11"/>
        <end position="178"/>
    </location>
</feature>
<dbReference type="InterPro" id="IPR023881">
    <property type="entry name" value="Thiol_BshA"/>
</dbReference>
<keyword evidence="4" id="KW-1185">Reference proteome</keyword>
<reference evidence="3 4" key="1">
    <citation type="submission" date="2020-08" db="EMBL/GenBank/DDBJ databases">
        <title>Genomic Encyclopedia of Type Strains, Phase IV (KMG-IV): sequencing the most valuable type-strain genomes for metagenomic binning, comparative biology and taxonomic classification.</title>
        <authorList>
            <person name="Goeker M."/>
        </authorList>
    </citation>
    <scope>NUCLEOTIDE SEQUENCE [LARGE SCALE GENOMIC DNA]</scope>
    <source>
        <strain evidence="3 4">DSM 29007</strain>
    </source>
</reference>
<dbReference type="InterPro" id="IPR028098">
    <property type="entry name" value="Glyco_trans_4-like_N"/>
</dbReference>
<dbReference type="RefSeq" id="WP_170038756.1">
    <property type="nucleotide sequence ID" value="NZ_JABDTL010000002.1"/>
</dbReference>
<dbReference type="InterPro" id="IPR050194">
    <property type="entry name" value="Glycosyltransferase_grp1"/>
</dbReference>
<evidence type="ECO:0000259" key="2">
    <source>
        <dbReference type="Pfam" id="PF13439"/>
    </source>
</evidence>
<gene>
    <name evidence="3" type="ORF">HNQ61_004410</name>
</gene>
<dbReference type="Proteomes" id="UP000582837">
    <property type="component" value="Unassembled WGS sequence"/>
</dbReference>
<comment type="caution">
    <text evidence="3">The sequence shown here is derived from an EMBL/GenBank/DDBJ whole genome shotgun (WGS) entry which is preliminary data.</text>
</comment>
<evidence type="ECO:0000259" key="1">
    <source>
        <dbReference type="Pfam" id="PF00534"/>
    </source>
</evidence>
<dbReference type="InterPro" id="IPR001296">
    <property type="entry name" value="Glyco_trans_1"/>
</dbReference>
<organism evidence="3 4">
    <name type="scientific">Longimicrobium terrae</name>
    <dbReference type="NCBI Taxonomy" id="1639882"/>
    <lineage>
        <taxon>Bacteria</taxon>
        <taxon>Pseudomonadati</taxon>
        <taxon>Gemmatimonadota</taxon>
        <taxon>Longimicrobiia</taxon>
        <taxon>Longimicrobiales</taxon>
        <taxon>Longimicrobiaceae</taxon>
        <taxon>Longimicrobium</taxon>
    </lineage>
</organism>
<evidence type="ECO:0000313" key="4">
    <source>
        <dbReference type="Proteomes" id="UP000582837"/>
    </source>
</evidence>
<protein>
    <submittedName>
        <fullName evidence="3">N-acetyl-alpha-D-glucosaminyl L-malate synthase BshA</fullName>
    </submittedName>
</protein>
<dbReference type="NCBIfam" id="TIGR03999">
    <property type="entry name" value="thiol_BshA"/>
    <property type="match status" value="1"/>
</dbReference>
<dbReference type="PANTHER" id="PTHR45947">
    <property type="entry name" value="SULFOQUINOVOSYL TRANSFERASE SQD2"/>
    <property type="match status" value="1"/>
</dbReference>
<dbReference type="Pfam" id="PF00534">
    <property type="entry name" value="Glycos_transf_1"/>
    <property type="match status" value="1"/>
</dbReference>
<name>A0A841H3X2_9BACT</name>